<protein>
    <recommendedName>
        <fullName evidence="4">BED-type domain-containing protein</fullName>
    </recommendedName>
</protein>
<evidence type="ECO:0000313" key="2">
    <source>
        <dbReference type="EMBL" id="KAG2588915.1"/>
    </source>
</evidence>
<dbReference type="PANTHER" id="PTHR46951:SF3">
    <property type="entry name" value="OS01G0547200 PROTEIN"/>
    <property type="match status" value="1"/>
</dbReference>
<dbReference type="Proteomes" id="UP000823388">
    <property type="component" value="Chromosome 5N"/>
</dbReference>
<organism evidence="2 3">
    <name type="scientific">Panicum virgatum</name>
    <name type="common">Blackwell switchgrass</name>
    <dbReference type="NCBI Taxonomy" id="38727"/>
    <lineage>
        <taxon>Eukaryota</taxon>
        <taxon>Viridiplantae</taxon>
        <taxon>Streptophyta</taxon>
        <taxon>Embryophyta</taxon>
        <taxon>Tracheophyta</taxon>
        <taxon>Spermatophyta</taxon>
        <taxon>Magnoliopsida</taxon>
        <taxon>Liliopsida</taxon>
        <taxon>Poales</taxon>
        <taxon>Poaceae</taxon>
        <taxon>PACMAD clade</taxon>
        <taxon>Panicoideae</taxon>
        <taxon>Panicodae</taxon>
        <taxon>Paniceae</taxon>
        <taxon>Panicinae</taxon>
        <taxon>Panicum</taxon>
        <taxon>Panicum sect. Hiantes</taxon>
    </lineage>
</organism>
<proteinExistence type="predicted"/>
<comment type="caution">
    <text evidence="2">The sequence shown here is derived from an EMBL/GenBank/DDBJ whole genome shotgun (WGS) entry which is preliminary data.</text>
</comment>
<sequence>MAGRDVVWEHGENIYPGWRCNYCLMQKGGGGATRLKQHLAGRGAEVVHCRNVPPDVQDFFQCELDRAKKATADRAREKLRREKAAAEGNYPGDEEDEEAQVQRAMDLSRAEAEFRRWVEQRGGSYERGGGSGSTRGNVMQRMFRRTTSQRESPVVEDYNLTAGGRRGMTQPRIDTVQPIYKFLRFADQDKKPNICKVVMTYQTIKQELRSFFGTNVSTLKEYIQVVDDRLGDVFIAAVLNPRYAYTMDPTQQMFRGLKDTFQRMTDIQSAV</sequence>
<accession>A0A8T0RUV6</accession>
<evidence type="ECO:0000256" key="1">
    <source>
        <dbReference type="SAM" id="MobiDB-lite"/>
    </source>
</evidence>
<dbReference type="EMBL" id="CM029046">
    <property type="protein sequence ID" value="KAG2588915.1"/>
    <property type="molecule type" value="Genomic_DNA"/>
</dbReference>
<keyword evidence="3" id="KW-1185">Reference proteome</keyword>
<evidence type="ECO:0008006" key="4">
    <source>
        <dbReference type="Google" id="ProtNLM"/>
    </source>
</evidence>
<feature type="region of interest" description="Disordered" evidence="1">
    <location>
        <begin position="76"/>
        <end position="98"/>
    </location>
</feature>
<gene>
    <name evidence="2" type="ORF">PVAP13_5NG229343</name>
</gene>
<dbReference type="AlphaFoldDB" id="A0A8T0RUV6"/>
<evidence type="ECO:0000313" key="3">
    <source>
        <dbReference type="Proteomes" id="UP000823388"/>
    </source>
</evidence>
<reference evidence="2" key="1">
    <citation type="submission" date="2020-05" db="EMBL/GenBank/DDBJ databases">
        <title>WGS assembly of Panicum virgatum.</title>
        <authorList>
            <person name="Lovell J.T."/>
            <person name="Jenkins J."/>
            <person name="Shu S."/>
            <person name="Juenger T.E."/>
            <person name="Schmutz J."/>
        </authorList>
    </citation>
    <scope>NUCLEOTIDE SEQUENCE</scope>
    <source>
        <strain evidence="2">AP13</strain>
    </source>
</reference>
<dbReference type="PANTHER" id="PTHR46951">
    <property type="entry name" value="BED-TYPE DOMAIN-CONTAINING PROTEIN"/>
    <property type="match status" value="1"/>
</dbReference>
<name>A0A8T0RUV6_PANVG</name>
<feature type="compositionally biased region" description="Basic and acidic residues" evidence="1">
    <location>
        <begin position="76"/>
        <end position="85"/>
    </location>
</feature>